<dbReference type="Proteomes" id="UP001195483">
    <property type="component" value="Unassembled WGS sequence"/>
</dbReference>
<dbReference type="InterPro" id="IPR049328">
    <property type="entry name" value="TM_ErbB1"/>
</dbReference>
<evidence type="ECO:0000259" key="6">
    <source>
        <dbReference type="Pfam" id="PF21314"/>
    </source>
</evidence>
<evidence type="ECO:0000256" key="1">
    <source>
        <dbReference type="ARBA" id="ARBA00022553"/>
    </source>
</evidence>
<comment type="caution">
    <text evidence="7">The sequence shown here is derived from an EMBL/GenBank/DDBJ whole genome shotgun (WGS) entry which is preliminary data.</text>
</comment>
<evidence type="ECO:0000256" key="3">
    <source>
        <dbReference type="ARBA" id="ARBA00022840"/>
    </source>
</evidence>
<feature type="domain" description="Epidermal growth factor receptor-like transmembrane-juxtamembrane segment" evidence="6">
    <location>
        <begin position="191"/>
        <end position="223"/>
    </location>
</feature>
<feature type="region of interest" description="Disordered" evidence="4">
    <location>
        <begin position="218"/>
        <end position="247"/>
    </location>
</feature>
<reference evidence="7" key="3">
    <citation type="submission" date="2023-05" db="EMBL/GenBank/DDBJ databases">
        <authorList>
            <person name="Smith C.H."/>
        </authorList>
    </citation>
    <scope>NUCLEOTIDE SEQUENCE</scope>
    <source>
        <strain evidence="7">CHS0354</strain>
        <tissue evidence="7">Mantle</tissue>
    </source>
</reference>
<evidence type="ECO:0000256" key="4">
    <source>
        <dbReference type="SAM" id="MobiDB-lite"/>
    </source>
</evidence>
<name>A0AAE0RMT0_9BIVA</name>
<keyword evidence="5" id="KW-0812">Transmembrane</keyword>
<feature type="transmembrane region" description="Helical" evidence="5">
    <location>
        <begin position="185"/>
        <end position="211"/>
    </location>
</feature>
<evidence type="ECO:0000313" key="8">
    <source>
        <dbReference type="Proteomes" id="UP001195483"/>
    </source>
</evidence>
<dbReference type="AlphaFoldDB" id="A0AAE0RMT0"/>
<reference evidence="7" key="2">
    <citation type="journal article" date="2021" name="Genome Biol. Evol.">
        <title>Developing a high-quality reference genome for a parasitic bivalve with doubly uniparental inheritance (Bivalvia: Unionida).</title>
        <authorList>
            <person name="Smith C.H."/>
        </authorList>
    </citation>
    <scope>NUCLEOTIDE SEQUENCE</scope>
    <source>
        <strain evidence="7">CHS0354</strain>
        <tissue evidence="7">Mantle</tissue>
    </source>
</reference>
<keyword evidence="2" id="KW-0547">Nucleotide-binding</keyword>
<feature type="non-terminal residue" evidence="7">
    <location>
        <position position="1"/>
    </location>
</feature>
<proteinExistence type="predicted"/>
<dbReference type="Pfam" id="PF21314">
    <property type="entry name" value="TM_ErbB1"/>
    <property type="match status" value="1"/>
</dbReference>
<keyword evidence="1" id="KW-0597">Phosphoprotein</keyword>
<evidence type="ECO:0000256" key="5">
    <source>
        <dbReference type="SAM" id="Phobius"/>
    </source>
</evidence>
<keyword evidence="5" id="KW-1133">Transmembrane helix</keyword>
<feature type="compositionally biased region" description="Basic and acidic residues" evidence="4">
    <location>
        <begin position="222"/>
        <end position="238"/>
    </location>
</feature>
<gene>
    <name evidence="7" type="ORF">CHS0354_025178</name>
</gene>
<reference evidence="7" key="1">
    <citation type="journal article" date="2021" name="Genome Biol. Evol.">
        <title>A High-Quality Reference Genome for a Parasitic Bivalve with Doubly Uniparental Inheritance (Bivalvia: Unionida).</title>
        <authorList>
            <person name="Smith C.H."/>
        </authorList>
    </citation>
    <scope>NUCLEOTIDE SEQUENCE</scope>
    <source>
        <strain evidence="7">CHS0354</strain>
    </source>
</reference>
<evidence type="ECO:0000313" key="7">
    <source>
        <dbReference type="EMBL" id="KAK3576416.1"/>
    </source>
</evidence>
<organism evidence="7 8">
    <name type="scientific">Potamilus streckersoni</name>
    <dbReference type="NCBI Taxonomy" id="2493646"/>
    <lineage>
        <taxon>Eukaryota</taxon>
        <taxon>Metazoa</taxon>
        <taxon>Spiralia</taxon>
        <taxon>Lophotrochozoa</taxon>
        <taxon>Mollusca</taxon>
        <taxon>Bivalvia</taxon>
        <taxon>Autobranchia</taxon>
        <taxon>Heteroconchia</taxon>
        <taxon>Palaeoheterodonta</taxon>
        <taxon>Unionida</taxon>
        <taxon>Unionoidea</taxon>
        <taxon>Unionidae</taxon>
        <taxon>Ambleminae</taxon>
        <taxon>Lampsilini</taxon>
        <taxon>Potamilus</taxon>
    </lineage>
</organism>
<keyword evidence="3" id="KW-0067">ATP-binding</keyword>
<protein>
    <recommendedName>
        <fullName evidence="6">Epidermal growth factor receptor-like transmembrane-juxtamembrane segment domain-containing protein</fullName>
    </recommendedName>
</protein>
<evidence type="ECO:0000256" key="2">
    <source>
        <dbReference type="ARBA" id="ARBA00022741"/>
    </source>
</evidence>
<dbReference type="Gene3D" id="1.20.5.900">
    <property type="entry name" value="transmembrane domain of human cd4"/>
    <property type="match status" value="1"/>
</dbReference>
<accession>A0AAE0RMT0</accession>
<keyword evidence="8" id="KW-1185">Reference proteome</keyword>
<dbReference type="GO" id="GO:0005524">
    <property type="term" value="F:ATP binding"/>
    <property type="evidence" value="ECO:0007669"/>
    <property type="project" value="UniProtKB-KW"/>
</dbReference>
<sequence length="247" mass="27594">DNLTGLLGDWWGNLHHNNSTLFTTQSGFTYDPHPVSLYNLQQEWLVIENESLMYDDKNIVPNRYIPFTNMQNGQAFCLQSDACNYDFIVTGLHDIATATLQLESDFQVRTSFLEPVRSCGLLDVPRSIKSNYNYTLGTLTTITGCRTGPLSGHTTYRCESTGNMTQQWMPGVSATCEPKTEEAGVGLIVGIVAGVVGGILLLLLVVIVYVVKFRRRRKQSSRKSEERNEGNEMEDGKPARPGNEYTI</sequence>
<keyword evidence="5" id="KW-0472">Membrane</keyword>
<dbReference type="EMBL" id="JAEAOA010001503">
    <property type="protein sequence ID" value="KAK3576416.1"/>
    <property type="molecule type" value="Genomic_DNA"/>
</dbReference>